<comment type="caution">
    <text evidence="2">The sequence shown here is derived from an EMBL/GenBank/DDBJ whole genome shotgun (WGS) entry which is preliminary data.</text>
</comment>
<dbReference type="OrthoDB" id="2440770at2759"/>
<dbReference type="Pfam" id="PF14214">
    <property type="entry name" value="Helitron_like_N"/>
    <property type="match status" value="1"/>
</dbReference>
<organism evidence="2 3">
    <name type="scientific">Rhizophagus irregularis (strain DAOM 197198w)</name>
    <name type="common">Glomus intraradices</name>
    <dbReference type="NCBI Taxonomy" id="1432141"/>
    <lineage>
        <taxon>Eukaryota</taxon>
        <taxon>Fungi</taxon>
        <taxon>Fungi incertae sedis</taxon>
        <taxon>Mucoromycota</taxon>
        <taxon>Glomeromycotina</taxon>
        <taxon>Glomeromycetes</taxon>
        <taxon>Glomerales</taxon>
        <taxon>Glomeraceae</taxon>
        <taxon>Rhizophagus</taxon>
    </lineage>
</organism>
<sequence length="497" mass="57840">MDLNINRWRIELSDNESDSYFDYENFDNSLFSSFAVRQTANTDHSRAPIQSSFSPSNYPCVPCSYCSRLQYPTKAKWELYNDTIQYPLEKRGEIYYNCLKNSLYQGFAISRFDCTQVKLVFHTDDSKPKRIATCSSCYNFNNRFNIPIPDPVPAEIQDIPPYHHIYLSPIHLSCSLGRTPNSNAYSNYRHLTGTFIYSKNINALALYSGTVGAILTNNNSNSWYHPTLDNAATWLCDNNPYFKPYKTLINCGTWDGPPVIFPIALPSNLSQTQEQPIFDINSRPSAVVLPPYDFDIEIHNEDYYYSRLMAGFLTDPNNKELPIPFYDKNIEPLLFPDLFPYRKGFYLNDKNTNRRNIDTLGNYAKSLLLCPDPRWRLSWYWPHYIYLTLEKLRNHQNRTRILNQHNISQSNQLTTADFITNSIYTGRLIIDESKTTTVPSYIRTGDSYFQQKEHHINTMVQGFGLPQIFYTMTMAENHWPHLHKILSKTDNKDTLPS</sequence>
<proteinExistence type="predicted"/>
<evidence type="ECO:0000313" key="3">
    <source>
        <dbReference type="Proteomes" id="UP000022910"/>
    </source>
</evidence>
<reference evidence="2 3" key="1">
    <citation type="submission" date="2014-02" db="EMBL/GenBank/DDBJ databases">
        <title>Single nucleus genome sequencing reveals high similarity among nuclei of an endomycorrhizal fungus.</title>
        <authorList>
            <person name="Lin K."/>
            <person name="Geurts R."/>
            <person name="Zhang Z."/>
            <person name="Limpens E."/>
            <person name="Saunders D.G."/>
            <person name="Mu D."/>
            <person name="Pang E."/>
            <person name="Cao H."/>
            <person name="Cha H."/>
            <person name="Lin T."/>
            <person name="Zhou Q."/>
            <person name="Shang Y."/>
            <person name="Li Y."/>
            <person name="Ivanov S."/>
            <person name="Sharma T."/>
            <person name="Velzen R.V."/>
            <person name="Ruijter N.D."/>
            <person name="Aanen D.K."/>
            <person name="Win J."/>
            <person name="Kamoun S."/>
            <person name="Bisseling T."/>
            <person name="Huang S."/>
        </authorList>
    </citation>
    <scope>NUCLEOTIDE SEQUENCE [LARGE SCALE GENOMIC DNA]</scope>
    <source>
        <strain evidence="3">DAOM197198w</strain>
    </source>
</reference>
<evidence type="ECO:0000259" key="1">
    <source>
        <dbReference type="Pfam" id="PF14214"/>
    </source>
</evidence>
<evidence type="ECO:0000313" key="2">
    <source>
        <dbReference type="EMBL" id="EXX59169.1"/>
    </source>
</evidence>
<gene>
    <name evidence="2" type="ORF">RirG_191270</name>
</gene>
<dbReference type="EMBL" id="JEMT01026522">
    <property type="protein sequence ID" value="EXX59169.1"/>
    <property type="molecule type" value="Genomic_DNA"/>
</dbReference>
<dbReference type="Proteomes" id="UP000022910">
    <property type="component" value="Unassembled WGS sequence"/>
</dbReference>
<name>A0A015JVR6_RHIIW</name>
<feature type="domain" description="Helitron helicase-like" evidence="1">
    <location>
        <begin position="417"/>
        <end position="488"/>
    </location>
</feature>
<dbReference type="STRING" id="1432141.A0A015JVR6"/>
<keyword evidence="3" id="KW-1185">Reference proteome</keyword>
<accession>A0A015JVR6</accession>
<dbReference type="AlphaFoldDB" id="A0A015JVR6"/>
<dbReference type="InterPro" id="IPR025476">
    <property type="entry name" value="Helitron_helicase-like"/>
</dbReference>
<protein>
    <recommendedName>
        <fullName evidence="1">Helitron helicase-like domain-containing protein</fullName>
    </recommendedName>
</protein>
<dbReference type="HOGENOM" id="CLU_548766_0_0_1"/>